<dbReference type="PaxDb" id="3827-XP_004502367.1"/>
<name>A0A1S2YD01_CICAR</name>
<evidence type="ECO:0000313" key="2">
    <source>
        <dbReference type="Proteomes" id="UP000087171"/>
    </source>
</evidence>
<dbReference type="KEGG" id="cam:101502984"/>
<dbReference type="PANTHER" id="PTHR31672">
    <property type="entry name" value="BNACNNG10540D PROTEIN"/>
    <property type="match status" value="1"/>
</dbReference>
<gene>
    <name evidence="3" type="primary">LOC101502984</name>
</gene>
<dbReference type="RefSeq" id="XP_004502367.1">
    <property type="nucleotide sequence ID" value="XM_004502310.1"/>
</dbReference>
<dbReference type="GeneID" id="101502984"/>
<dbReference type="PANTHER" id="PTHR31672:SF13">
    <property type="entry name" value="F-BOX PROTEIN CPR30-LIKE"/>
    <property type="match status" value="1"/>
</dbReference>
<dbReference type="OrthoDB" id="1433187at2759"/>
<proteinExistence type="predicted"/>
<feature type="domain" description="F-box protein At3g26010-like beta-propeller" evidence="1">
    <location>
        <begin position="94"/>
        <end position="319"/>
    </location>
</feature>
<dbReference type="InterPro" id="IPR017451">
    <property type="entry name" value="F-box-assoc_interact_dom"/>
</dbReference>
<organism evidence="2 3">
    <name type="scientific">Cicer arietinum</name>
    <name type="common">Chickpea</name>
    <name type="synonym">Garbanzo</name>
    <dbReference type="NCBI Taxonomy" id="3827"/>
    <lineage>
        <taxon>Eukaryota</taxon>
        <taxon>Viridiplantae</taxon>
        <taxon>Streptophyta</taxon>
        <taxon>Embryophyta</taxon>
        <taxon>Tracheophyta</taxon>
        <taxon>Spermatophyta</taxon>
        <taxon>Magnoliopsida</taxon>
        <taxon>eudicotyledons</taxon>
        <taxon>Gunneridae</taxon>
        <taxon>Pentapetalae</taxon>
        <taxon>rosids</taxon>
        <taxon>fabids</taxon>
        <taxon>Fabales</taxon>
        <taxon>Fabaceae</taxon>
        <taxon>Papilionoideae</taxon>
        <taxon>50 kb inversion clade</taxon>
        <taxon>NPAAA clade</taxon>
        <taxon>Hologalegina</taxon>
        <taxon>IRL clade</taxon>
        <taxon>Cicereae</taxon>
        <taxon>Cicer</taxon>
    </lineage>
</organism>
<keyword evidence="2" id="KW-1185">Reference proteome</keyword>
<dbReference type="Pfam" id="PF24750">
    <property type="entry name" value="b-prop_At3g26010-like"/>
    <property type="match status" value="1"/>
</dbReference>
<dbReference type="NCBIfam" id="TIGR01640">
    <property type="entry name" value="F_box_assoc_1"/>
    <property type="match status" value="1"/>
</dbReference>
<reference evidence="3" key="2">
    <citation type="submission" date="2025-08" db="UniProtKB">
        <authorList>
            <consortium name="RefSeq"/>
        </authorList>
    </citation>
    <scope>IDENTIFICATION</scope>
    <source>
        <tissue evidence="3">Etiolated seedlings</tissue>
    </source>
</reference>
<evidence type="ECO:0000259" key="1">
    <source>
        <dbReference type="Pfam" id="PF24750"/>
    </source>
</evidence>
<dbReference type="InterPro" id="IPR050796">
    <property type="entry name" value="SCF_F-box_component"/>
</dbReference>
<dbReference type="InterPro" id="IPR056592">
    <property type="entry name" value="Beta-prop_At3g26010-like"/>
</dbReference>
<dbReference type="Proteomes" id="UP000087171">
    <property type="component" value="Chromosome Ca5"/>
</dbReference>
<accession>A0A1S2YD01</accession>
<dbReference type="eggNOG" id="ENOG502SIG8">
    <property type="taxonomic scope" value="Eukaryota"/>
</dbReference>
<protein>
    <submittedName>
        <fullName evidence="3">Uncharacterized protein LOC101502984</fullName>
    </submittedName>
</protein>
<sequence>MKVSQDNAYEIFSWLQAKTICKFKSCCKSFSKFLEESDFKTKQANNLLKKDDTCFFIQPGQIEQRYKKIVELHTLLKEKQSSGIPNNVLKFLSKSASVLSSSNGLILCCTISDQQDPIELFICNPITKSRSFIPTPKSLQGNYPYVDINIMLDCSNGSSYDYKIFLFENTIAWSPTCYICKVYDGKEGVWKTMENNFFSGGRNMKFDMSVLHNGVIYFISDCSPYFGISSPFYMPYIMSYNLENGISTILRLPEEATKGCNENHVSCDMGIFKWGKVTNPNQSICLVRLRECVFNVWFLKDYESSLWESVLEVRVRALGLKEKDPNVRVFMVMNGDLLIFATKNKVYSCGLSNERLMVVEEICEHSCGYSPRLISYSNTLRLCGTNAAALPC</sequence>
<reference evidence="2" key="1">
    <citation type="journal article" date="2013" name="Nat. Biotechnol.">
        <title>Draft genome sequence of chickpea (Cicer arietinum) provides a resource for trait improvement.</title>
        <authorList>
            <person name="Varshney R.K."/>
            <person name="Song C."/>
            <person name="Saxena R.K."/>
            <person name="Azam S."/>
            <person name="Yu S."/>
            <person name="Sharpe A.G."/>
            <person name="Cannon S."/>
            <person name="Baek J."/>
            <person name="Rosen B.D."/>
            <person name="Tar'an B."/>
            <person name="Millan T."/>
            <person name="Zhang X."/>
            <person name="Ramsay L.D."/>
            <person name="Iwata A."/>
            <person name="Wang Y."/>
            <person name="Nelson W."/>
            <person name="Farmer A.D."/>
            <person name="Gaur P.M."/>
            <person name="Soderlund C."/>
            <person name="Penmetsa R.V."/>
            <person name="Xu C."/>
            <person name="Bharti A.K."/>
            <person name="He W."/>
            <person name="Winter P."/>
            <person name="Zhao S."/>
            <person name="Hane J.K."/>
            <person name="Carrasquilla-Garcia N."/>
            <person name="Condie J.A."/>
            <person name="Upadhyaya H.D."/>
            <person name="Luo M.C."/>
            <person name="Thudi M."/>
            <person name="Gowda C.L."/>
            <person name="Singh N.P."/>
            <person name="Lichtenzveig J."/>
            <person name="Gali K.K."/>
            <person name="Rubio J."/>
            <person name="Nadarajan N."/>
            <person name="Dolezel J."/>
            <person name="Bansal K.C."/>
            <person name="Xu X."/>
            <person name="Edwards D."/>
            <person name="Zhang G."/>
            <person name="Kahl G."/>
            <person name="Gil J."/>
            <person name="Singh K.B."/>
            <person name="Datta S.K."/>
            <person name="Jackson S.A."/>
            <person name="Wang J."/>
            <person name="Cook D.R."/>
        </authorList>
    </citation>
    <scope>NUCLEOTIDE SEQUENCE [LARGE SCALE GENOMIC DNA]</scope>
    <source>
        <strain evidence="2">cv. CDC Frontier</strain>
    </source>
</reference>
<dbReference type="AlphaFoldDB" id="A0A1S2YD01"/>
<evidence type="ECO:0000313" key="3">
    <source>
        <dbReference type="RefSeq" id="XP_004502367.1"/>
    </source>
</evidence>